<dbReference type="OrthoDB" id="5872227at2"/>
<dbReference type="Proteomes" id="UP000318242">
    <property type="component" value="Unassembled WGS sequence"/>
</dbReference>
<evidence type="ECO:0000256" key="1">
    <source>
        <dbReference type="ARBA" id="ARBA00007788"/>
    </source>
</evidence>
<feature type="domain" description="RNA polymerase sigma-70" evidence="2">
    <location>
        <begin position="124"/>
        <end position="150"/>
    </location>
</feature>
<evidence type="ECO:0000313" key="4">
    <source>
        <dbReference type="Proteomes" id="UP000318242"/>
    </source>
</evidence>
<sequence length="163" mass="19120">MSVSASLYKSDTFESLSYYVGAVNQYDSVANEEDFYLSNQCLDNRYFDKESSDLFSTRYEDEHVADMHIEDSALEFYKEDLNESHEEENWKDYLSIELKKALKKLDVVSLDIVFNRWLTHEKKTIVELAEKHKLSTDYIRQIEVSTLQKLRSLMGHIPTANVI</sequence>
<dbReference type="RefSeq" id="WP_141271458.1">
    <property type="nucleotide sequence ID" value="NZ_BJLH01000009.1"/>
</dbReference>
<dbReference type="GO" id="GO:0003700">
    <property type="term" value="F:DNA-binding transcription factor activity"/>
    <property type="evidence" value="ECO:0007669"/>
    <property type="project" value="InterPro"/>
</dbReference>
<comment type="similarity">
    <text evidence="1">Belongs to the sigma-70 factor family.</text>
</comment>
<evidence type="ECO:0000259" key="2">
    <source>
        <dbReference type="PROSITE" id="PS00716"/>
    </source>
</evidence>
<protein>
    <recommendedName>
        <fullName evidence="2">RNA polymerase sigma-70 domain-containing protein</fullName>
    </recommendedName>
</protein>
<accession>A0A4Y3IQN8</accession>
<dbReference type="PANTHER" id="PTHR30376:SF3">
    <property type="entry name" value="RNA POLYMERASE SIGMA FACTOR RPOH"/>
    <property type="match status" value="1"/>
</dbReference>
<dbReference type="InterPro" id="IPR013324">
    <property type="entry name" value="RNA_pol_sigma_r3/r4-like"/>
</dbReference>
<dbReference type="AlphaFoldDB" id="A0A4Y3IQN8"/>
<dbReference type="InterPro" id="IPR036388">
    <property type="entry name" value="WH-like_DNA-bd_sf"/>
</dbReference>
<dbReference type="InterPro" id="IPR050813">
    <property type="entry name" value="Sigma-70_Factor"/>
</dbReference>
<dbReference type="InterPro" id="IPR007630">
    <property type="entry name" value="RNA_pol_sigma70_r4"/>
</dbReference>
<dbReference type="EMBL" id="BJLH01000009">
    <property type="protein sequence ID" value="GEA61070.1"/>
    <property type="molecule type" value="Genomic_DNA"/>
</dbReference>
<organism evidence="3 4">
    <name type="scientific">Vibrio comitans NBRC 102076</name>
    <dbReference type="NCBI Taxonomy" id="1219078"/>
    <lineage>
        <taxon>Bacteria</taxon>
        <taxon>Pseudomonadati</taxon>
        <taxon>Pseudomonadota</taxon>
        <taxon>Gammaproteobacteria</taxon>
        <taxon>Vibrionales</taxon>
        <taxon>Vibrionaceae</taxon>
        <taxon>Vibrio</taxon>
    </lineage>
</organism>
<evidence type="ECO:0000313" key="3">
    <source>
        <dbReference type="EMBL" id="GEA61070.1"/>
    </source>
</evidence>
<proteinExistence type="inferred from homology"/>
<dbReference type="Gene3D" id="1.10.10.10">
    <property type="entry name" value="Winged helix-like DNA-binding domain superfamily/Winged helix DNA-binding domain"/>
    <property type="match status" value="1"/>
</dbReference>
<dbReference type="Pfam" id="PF04545">
    <property type="entry name" value="Sigma70_r4"/>
    <property type="match status" value="1"/>
</dbReference>
<dbReference type="PANTHER" id="PTHR30376">
    <property type="entry name" value="SIGMA FACTOR RPOH HEAT SHOCK RELATED"/>
    <property type="match status" value="1"/>
</dbReference>
<gene>
    <name evidence="3" type="ORF">VCO01S_22630</name>
</gene>
<dbReference type="SUPFAM" id="SSF88659">
    <property type="entry name" value="Sigma3 and sigma4 domains of RNA polymerase sigma factors"/>
    <property type="match status" value="1"/>
</dbReference>
<dbReference type="PROSITE" id="PS00716">
    <property type="entry name" value="SIGMA70_2"/>
    <property type="match status" value="1"/>
</dbReference>
<dbReference type="InterPro" id="IPR000943">
    <property type="entry name" value="RNA_pol_sigma70"/>
</dbReference>
<name>A0A4Y3IQN8_9VIBR</name>
<comment type="caution">
    <text evidence="3">The sequence shown here is derived from an EMBL/GenBank/DDBJ whole genome shotgun (WGS) entry which is preliminary data.</text>
</comment>
<reference evidence="3 4" key="1">
    <citation type="submission" date="2019-06" db="EMBL/GenBank/DDBJ databases">
        <title>Whole genome shotgun sequence of Vibrio comitans NBRC 102076.</title>
        <authorList>
            <person name="Hosoyama A."/>
            <person name="Uohara A."/>
            <person name="Ohji S."/>
            <person name="Ichikawa N."/>
        </authorList>
    </citation>
    <scope>NUCLEOTIDE SEQUENCE [LARGE SCALE GENOMIC DNA]</scope>
    <source>
        <strain evidence="3 4">NBRC 102076</strain>
    </source>
</reference>
<keyword evidence="4" id="KW-1185">Reference proteome</keyword>
<dbReference type="GO" id="GO:0006352">
    <property type="term" value="P:DNA-templated transcription initiation"/>
    <property type="evidence" value="ECO:0007669"/>
    <property type="project" value="InterPro"/>
</dbReference>